<dbReference type="OrthoDB" id="47419at2759"/>
<dbReference type="PANTHER" id="PTHR14499:SF136">
    <property type="entry name" value="GH08630P"/>
    <property type="match status" value="1"/>
</dbReference>
<dbReference type="InterPro" id="IPR011333">
    <property type="entry name" value="SKP1/BTB/POZ_sf"/>
</dbReference>
<accession>A0A1Z5KSY4</accession>
<protein>
    <recommendedName>
        <fullName evidence="1">Potassium channel tetramerisation-type BTB domain-containing protein</fullName>
    </recommendedName>
</protein>
<reference evidence="2 3" key="1">
    <citation type="journal article" date="2015" name="Plant Cell">
        <title>Oil accumulation by the oleaginous diatom Fistulifera solaris as revealed by the genome and transcriptome.</title>
        <authorList>
            <person name="Tanaka T."/>
            <person name="Maeda Y."/>
            <person name="Veluchamy A."/>
            <person name="Tanaka M."/>
            <person name="Abida H."/>
            <person name="Marechal E."/>
            <person name="Bowler C."/>
            <person name="Muto M."/>
            <person name="Sunaga Y."/>
            <person name="Tanaka M."/>
            <person name="Yoshino T."/>
            <person name="Taniguchi T."/>
            <person name="Fukuda Y."/>
            <person name="Nemoto M."/>
            <person name="Matsumoto M."/>
            <person name="Wong P.S."/>
            <person name="Aburatani S."/>
            <person name="Fujibuchi W."/>
        </authorList>
    </citation>
    <scope>NUCLEOTIDE SEQUENCE [LARGE SCALE GENOMIC DNA]</scope>
    <source>
        <strain evidence="2 3">JPCC DA0580</strain>
    </source>
</reference>
<dbReference type="AlphaFoldDB" id="A0A1Z5KSY4"/>
<dbReference type="InterPro" id="IPR003131">
    <property type="entry name" value="T1-type_BTB"/>
</dbReference>
<dbReference type="SUPFAM" id="SSF54695">
    <property type="entry name" value="POZ domain"/>
    <property type="match status" value="1"/>
</dbReference>
<proteinExistence type="predicted"/>
<dbReference type="InParanoid" id="A0A1Z5KSY4"/>
<evidence type="ECO:0000259" key="1">
    <source>
        <dbReference type="Pfam" id="PF02214"/>
    </source>
</evidence>
<dbReference type="PANTHER" id="PTHR14499">
    <property type="entry name" value="POTASSIUM CHANNEL TETRAMERIZATION DOMAIN-CONTAINING"/>
    <property type="match status" value="1"/>
</dbReference>
<feature type="domain" description="Potassium channel tetramerisation-type BTB" evidence="1">
    <location>
        <begin position="60"/>
        <end position="122"/>
    </location>
</feature>
<organism evidence="2 3">
    <name type="scientific">Fistulifera solaris</name>
    <name type="common">Oleaginous diatom</name>
    <dbReference type="NCBI Taxonomy" id="1519565"/>
    <lineage>
        <taxon>Eukaryota</taxon>
        <taxon>Sar</taxon>
        <taxon>Stramenopiles</taxon>
        <taxon>Ochrophyta</taxon>
        <taxon>Bacillariophyta</taxon>
        <taxon>Bacillariophyceae</taxon>
        <taxon>Bacillariophycidae</taxon>
        <taxon>Naviculales</taxon>
        <taxon>Naviculaceae</taxon>
        <taxon>Fistulifera</taxon>
    </lineage>
</organism>
<dbReference type="Proteomes" id="UP000198406">
    <property type="component" value="Unassembled WGS sequence"/>
</dbReference>
<comment type="caution">
    <text evidence="2">The sequence shown here is derived from an EMBL/GenBank/DDBJ whole genome shotgun (WGS) entry which is preliminary data.</text>
</comment>
<keyword evidence="3" id="KW-1185">Reference proteome</keyword>
<gene>
    <name evidence="2" type="ORF">FisN_16Hu119</name>
</gene>
<sequence length="177" mass="20215">MNELDNEHEAALDEALTNLPHLLTKRLKLLEQREEELKKSFERLEKEKESLGCGKDGDVIHLNVGGTRIATLRSTLTFVENSMLAARFSGRWDESIANDKDGNFFIDQPVDLFLPMIDYIRGKQNQTPLTDAPEPPSLSDFDDNAKKFGDFKRMIEYFGMTPGIFPVTLVDYTKEEQ</sequence>
<evidence type="ECO:0000313" key="2">
    <source>
        <dbReference type="EMBL" id="GAX29440.1"/>
    </source>
</evidence>
<dbReference type="Pfam" id="PF02214">
    <property type="entry name" value="BTB_2"/>
    <property type="match status" value="1"/>
</dbReference>
<name>A0A1Z5KSY4_FISSO</name>
<dbReference type="Gene3D" id="3.30.710.10">
    <property type="entry name" value="Potassium Channel Kv1.1, Chain A"/>
    <property type="match status" value="1"/>
</dbReference>
<dbReference type="EMBL" id="BDSP01000289">
    <property type="protein sequence ID" value="GAX29440.1"/>
    <property type="molecule type" value="Genomic_DNA"/>
</dbReference>
<dbReference type="GO" id="GO:0051260">
    <property type="term" value="P:protein homooligomerization"/>
    <property type="evidence" value="ECO:0007669"/>
    <property type="project" value="InterPro"/>
</dbReference>
<evidence type="ECO:0000313" key="3">
    <source>
        <dbReference type="Proteomes" id="UP000198406"/>
    </source>
</evidence>